<sequence length="317" mass="33842">MLAVPIRVRGQGYLATSIALWLRRLSPRARIVTDPVPPVIASPRALCGHLRGRREGTVYTATFIDSIVYPRLAEGVAEEVVEVAVREPALSVEMLREAAAEEGIVLPASALSVQLALCARDKRLFRVRPGPLPLSDEVARPLWELLEAQGLVDEGPPSLAGFSDGLVEVAVRTGAYTASFKVPVFLDENIEQVAALIACKVFGREVSDPPRMVILDSGDRVFFEIGASEGDSSAKLRVGGDGFVRLVYSRSFERVVGVRGIVDRRLAGGVLDSSIVLLVGQGDLCKKVPALAAARTSLLAGCPALRGLLSLAARLCI</sequence>
<organism evidence="1">
    <name type="scientific">Thermofilum pendens</name>
    <dbReference type="NCBI Taxonomy" id="2269"/>
    <lineage>
        <taxon>Archaea</taxon>
        <taxon>Thermoproteota</taxon>
        <taxon>Thermoprotei</taxon>
        <taxon>Thermofilales</taxon>
        <taxon>Thermofilaceae</taxon>
        <taxon>Thermofilum</taxon>
    </lineage>
</organism>
<comment type="caution">
    <text evidence="1">The sequence shown here is derived from an EMBL/GenBank/DDBJ whole genome shotgun (WGS) entry which is preliminary data.</text>
</comment>
<evidence type="ECO:0000313" key="1">
    <source>
        <dbReference type="EMBL" id="HGI44003.1"/>
    </source>
</evidence>
<dbReference type="AlphaFoldDB" id="A0A7C4BA57"/>
<proteinExistence type="predicted"/>
<accession>A0A7C4BA57</accession>
<dbReference type="EMBL" id="DTFI01000169">
    <property type="protein sequence ID" value="HGI44003.1"/>
    <property type="molecule type" value="Genomic_DNA"/>
</dbReference>
<gene>
    <name evidence="1" type="ORF">ENV17_06440</name>
</gene>
<reference evidence="1" key="1">
    <citation type="journal article" date="2020" name="mSystems">
        <title>Genome- and Community-Level Interaction Insights into Carbon Utilization and Element Cycling Functions of Hydrothermarchaeota in Hydrothermal Sediment.</title>
        <authorList>
            <person name="Zhou Z."/>
            <person name="Liu Y."/>
            <person name="Xu W."/>
            <person name="Pan J."/>
            <person name="Luo Z.H."/>
            <person name="Li M."/>
        </authorList>
    </citation>
    <scope>NUCLEOTIDE SEQUENCE [LARGE SCALE GENOMIC DNA]</scope>
    <source>
        <strain evidence="1">SpSt-735</strain>
    </source>
</reference>
<protein>
    <submittedName>
        <fullName evidence="1">Uncharacterized protein</fullName>
    </submittedName>
</protein>
<name>A0A7C4BA57_THEPE</name>